<feature type="transmembrane region" description="Helical" evidence="1">
    <location>
        <begin position="153"/>
        <end position="176"/>
    </location>
</feature>
<accession>A0A2X0LT17</accession>
<protein>
    <submittedName>
        <fullName evidence="2">BQ5605_C011g06342 protein</fullName>
    </submittedName>
</protein>
<dbReference type="EMBL" id="FQNC01000011">
    <property type="protein sequence ID" value="SGY11971.1"/>
    <property type="molecule type" value="Genomic_DNA"/>
</dbReference>
<keyword evidence="1" id="KW-1133">Transmembrane helix</keyword>
<evidence type="ECO:0000256" key="1">
    <source>
        <dbReference type="SAM" id="Phobius"/>
    </source>
</evidence>
<sequence length="296" mass="32545">MLSFVLLQLEPLFRYNSREWSGESKVLAFRLFFCCKSLTLRTLGRATSTPPAVSRARKQASCRKPCPHACLEHKPWPVSRTRAGISPSTLPPHWVSSALPVVAVPVFAAYLCHLLPRLDLPSDTNTQLPPSLLPCQTTTDSCPLPVLPYTRQLYLSVLLLTTVLAGHVGLLGYLALQTTLATQRASVQGRFPSFKCVTLSKQRSPLRFDPIFIMTVDPFSDGYVPPVWDAAHPIPTSGHHTEKALLRITEVWSGADGGLLTEADVLLIKTEVEKQSLDPAALNLQMPTCIPSSRTL</sequence>
<evidence type="ECO:0000313" key="2">
    <source>
        <dbReference type="EMBL" id="SGY11971.1"/>
    </source>
</evidence>
<evidence type="ECO:0000313" key="3">
    <source>
        <dbReference type="Proteomes" id="UP000249464"/>
    </source>
</evidence>
<keyword evidence="1" id="KW-0812">Transmembrane</keyword>
<dbReference type="Proteomes" id="UP000249464">
    <property type="component" value="Unassembled WGS sequence"/>
</dbReference>
<reference evidence="2 3" key="1">
    <citation type="submission" date="2016-11" db="EMBL/GenBank/DDBJ databases">
        <authorList>
            <person name="Jaros S."/>
            <person name="Januszkiewicz K."/>
            <person name="Wedrychowicz H."/>
        </authorList>
    </citation>
    <scope>NUCLEOTIDE SEQUENCE [LARGE SCALE GENOMIC DNA]</scope>
</reference>
<proteinExistence type="predicted"/>
<keyword evidence="3" id="KW-1185">Reference proteome</keyword>
<dbReference type="AlphaFoldDB" id="A0A2X0LT17"/>
<organism evidence="2 3">
    <name type="scientific">Microbotryum silenes-dioicae</name>
    <dbReference type="NCBI Taxonomy" id="796604"/>
    <lineage>
        <taxon>Eukaryota</taxon>
        <taxon>Fungi</taxon>
        <taxon>Dikarya</taxon>
        <taxon>Basidiomycota</taxon>
        <taxon>Pucciniomycotina</taxon>
        <taxon>Microbotryomycetes</taxon>
        <taxon>Microbotryales</taxon>
        <taxon>Microbotryaceae</taxon>
        <taxon>Microbotryum</taxon>
    </lineage>
</organism>
<name>A0A2X0LT17_9BASI</name>
<keyword evidence="1" id="KW-0472">Membrane</keyword>
<gene>
    <name evidence="2" type="primary">BQ5605_C011g06342</name>
    <name evidence="2" type="ORF">BQ5605_C011G06342</name>
</gene>